<dbReference type="Proteomes" id="UP000238479">
    <property type="component" value="Chromosome 5"/>
</dbReference>
<comment type="caution">
    <text evidence="2">The sequence shown here is derived from an EMBL/GenBank/DDBJ whole genome shotgun (WGS) entry which is preliminary data.</text>
</comment>
<dbReference type="InterPro" id="IPR002347">
    <property type="entry name" value="SDR_fam"/>
</dbReference>
<dbReference type="STRING" id="74649.A0A2P6QCX6"/>
<dbReference type="PANTHER" id="PTHR31414:SF16">
    <property type="entry name" value="TRANSMEMBRANE PROTEIN"/>
    <property type="match status" value="1"/>
</dbReference>
<feature type="transmembrane region" description="Helical" evidence="1">
    <location>
        <begin position="388"/>
        <end position="413"/>
    </location>
</feature>
<dbReference type="InterPro" id="IPR040283">
    <property type="entry name" value="DDB_G0292058-like"/>
</dbReference>
<keyword evidence="1" id="KW-0472">Membrane</keyword>
<dbReference type="EMBL" id="PDCK01000043">
    <property type="protein sequence ID" value="PRQ32037.1"/>
    <property type="molecule type" value="Genomic_DNA"/>
</dbReference>
<organism evidence="2 3">
    <name type="scientific">Rosa chinensis</name>
    <name type="common">China rose</name>
    <dbReference type="NCBI Taxonomy" id="74649"/>
    <lineage>
        <taxon>Eukaryota</taxon>
        <taxon>Viridiplantae</taxon>
        <taxon>Streptophyta</taxon>
        <taxon>Embryophyta</taxon>
        <taxon>Tracheophyta</taxon>
        <taxon>Spermatophyta</taxon>
        <taxon>Magnoliopsida</taxon>
        <taxon>eudicotyledons</taxon>
        <taxon>Gunneridae</taxon>
        <taxon>Pentapetalae</taxon>
        <taxon>rosids</taxon>
        <taxon>fabids</taxon>
        <taxon>Rosales</taxon>
        <taxon>Rosaceae</taxon>
        <taxon>Rosoideae</taxon>
        <taxon>Rosoideae incertae sedis</taxon>
        <taxon>Rosa</taxon>
    </lineage>
</organism>
<evidence type="ECO:0000256" key="1">
    <source>
        <dbReference type="SAM" id="Phobius"/>
    </source>
</evidence>
<dbReference type="EC" id="1.1.1.300" evidence="2"/>
<dbReference type="GO" id="GO:0052650">
    <property type="term" value="F:all-trans-retinol dehydrogenase (NADP+) activity"/>
    <property type="evidence" value="ECO:0007669"/>
    <property type="project" value="UniProtKB-EC"/>
</dbReference>
<dbReference type="InterPro" id="IPR036291">
    <property type="entry name" value="NAD(P)-bd_dom_sf"/>
</dbReference>
<evidence type="ECO:0000313" key="2">
    <source>
        <dbReference type="EMBL" id="PRQ32037.1"/>
    </source>
</evidence>
<dbReference type="PRINTS" id="PR00081">
    <property type="entry name" value="GDHRDH"/>
</dbReference>
<accession>A0A2P6QCX6</accession>
<dbReference type="PANTHER" id="PTHR31414">
    <property type="entry name" value="TRANSMEMBRANE PROTEIN DDB_G0292058"/>
    <property type="match status" value="1"/>
</dbReference>
<dbReference type="SUPFAM" id="SSF51735">
    <property type="entry name" value="NAD(P)-binding Rossmann-fold domains"/>
    <property type="match status" value="1"/>
</dbReference>
<keyword evidence="1" id="KW-1133">Transmembrane helix</keyword>
<keyword evidence="1" id="KW-0812">Transmembrane</keyword>
<keyword evidence="2" id="KW-0560">Oxidoreductase</keyword>
<keyword evidence="3" id="KW-1185">Reference proteome</keyword>
<dbReference type="Gramene" id="PRQ32037">
    <property type="protein sequence ID" value="PRQ32037"/>
    <property type="gene ID" value="RchiOBHm_Chr5g0041951"/>
</dbReference>
<proteinExistence type="predicted"/>
<reference evidence="2 3" key="1">
    <citation type="journal article" date="2018" name="Nat. Genet.">
        <title>The Rosa genome provides new insights in the design of modern roses.</title>
        <authorList>
            <person name="Bendahmane M."/>
        </authorList>
    </citation>
    <scope>NUCLEOTIDE SEQUENCE [LARGE SCALE GENOMIC DNA]</scope>
    <source>
        <strain evidence="3">cv. Old Blush</strain>
    </source>
</reference>
<dbReference type="Pfam" id="PF00106">
    <property type="entry name" value="adh_short"/>
    <property type="match status" value="1"/>
</dbReference>
<name>A0A2P6QCX6_ROSCH</name>
<evidence type="ECO:0000313" key="3">
    <source>
        <dbReference type="Proteomes" id="UP000238479"/>
    </source>
</evidence>
<dbReference type="Gene3D" id="3.40.50.720">
    <property type="entry name" value="NAD(P)-binding Rossmann-like Domain"/>
    <property type="match status" value="1"/>
</dbReference>
<dbReference type="AlphaFoldDB" id="A0A2P6QCX6"/>
<protein>
    <submittedName>
        <fullName evidence="2">Putative NADP-retinol dehydrogenase</fullName>
        <ecNumber evidence="2">1.1.1.300</ecNumber>
    </submittedName>
</protein>
<dbReference type="GO" id="GO:0016020">
    <property type="term" value="C:membrane"/>
    <property type="evidence" value="ECO:0007669"/>
    <property type="project" value="TreeGrafter"/>
</dbReference>
<gene>
    <name evidence="2" type="ORF">RchiOBHm_Chr5g0041951</name>
</gene>
<sequence length="563" mass="62666">MKEALDFVLSMEFWRMGLRWTLSLLISYWHLLFASTTTPPSRSPPPSSPSRPVCIITGATSGLGAAAAHALSARGFFVVLVGRSSRLLEKTMMEIKRKNESAQLKAFEVDLSSFQSILQFKASLQQWLSDSQMHSSIHLLINNAGILATSSRFTSEGYDQMMATNYLSAFFLSKLLLPLLRNSLIPSRIVNVTSFTHRSVSNIQVAKDTVSGKCFSRLKRYPYAHVYEYSKLFLLLFSYELHRQLGLMDISRHVSVIAVDPGVVETNILREVPPCLSSLANKVLRSLWFLQSPEVGISSILDAAFAPPETSGVYFFGGKGNTVSSSMLSYDAKLAQELWSASSDLFLESQLAFKETSTSVSNFAFRFNCHRSSNAFPSFLSVLRHQHAIHIFIVSGWLLVAITFILCGAFVILNNAVSDTCMAMEEWVENPHAETALSNVLPCVDQKTTNHTLSQSKGIINDMVTVVNTFIYTYANTYPSHSDLYYYNQSGPLMPALCYPYDSELRDTQCGDQQVSITNASLVWQNYTCEVSASGMCITPGRVKPEIYTQLVAVVNESYALQH</sequence>